<evidence type="ECO:0000256" key="4">
    <source>
        <dbReference type="ARBA" id="ARBA00022475"/>
    </source>
</evidence>
<dbReference type="InterPro" id="IPR004358">
    <property type="entry name" value="Sig_transdc_His_kin-like_C"/>
</dbReference>
<evidence type="ECO:0000259" key="20">
    <source>
        <dbReference type="PROSITE" id="PS50894"/>
    </source>
</evidence>
<dbReference type="CDD" id="cd17546">
    <property type="entry name" value="REC_hyHK_CKI1_RcsC-like"/>
    <property type="match status" value="1"/>
</dbReference>
<dbReference type="SUPFAM" id="SSF158472">
    <property type="entry name" value="HAMP domain-like"/>
    <property type="match status" value="1"/>
</dbReference>
<sequence length="748" mass="83813">MLKINWWRSLRVQSFIAVMAFGFLLICLFIFYALPEQARWVNDGLSSAAQRSLQQLSTSIKTPLLTRQYAQLYEQIDAQLNTNPNWKAIRVVEPSTGNQLYPLDEWQLLAQQGNVTLNEHITFLDKPLAEITLVVNFEDEINEAAKLHYTLIYIQFFILVVFFIGLAWLVDYRITSPLRALEVAFSKLAKGNFDCHVSVQQKNEIGSVINAFNKMAGEVATNHQKVNALRIQAESASKAKSDFMASMSHELRTPLNAILGLAQLYQYDSKATEVHKDNAQSIYQAGEHLLLLINDVLDLTSIESGNMQFNFEYAPVKDMLQHSIEMVSELARVELVTINTHNIDSLEGIYLYVDKRRFKQVLLNLLSNAIKYNKVRGKIDIRCEIADSSRCNIDIEDTGCGFSGDDILRLFKPFDRLGAETSKTHGTGIGLVITKELVERMQGQLQVNSQINKGACFTISFNGFKESALTTIQADEPISHPSSEPADSATGKLPVLNVLVAEDQLTNQQVLKQQLTMLGVNSTFANNGEQAWQMLQDKSFDMLLTDIQMPLLNGLELAKKIRKNTQFNELIIIAVTANIMEKNIQDCYSAGMNGFLTKPIELESLKALLMKHSQGIVPSHTQPLQITAQASSMYSQLDMPLLFSMLGKDTHVHCLVFQAFLQTAYEQVKLIEAYTHNLNYADLSFQAHGLKSSAKSVAALKLSDTCQQIESLAAQNKVDEALLFALQTGFNEVVTQLKVYCNKHEASS</sequence>
<dbReference type="InterPro" id="IPR036890">
    <property type="entry name" value="HATPase_C_sf"/>
</dbReference>
<evidence type="ECO:0000259" key="18">
    <source>
        <dbReference type="PROSITE" id="PS50110"/>
    </source>
</evidence>
<feature type="domain" description="Histidine kinase" evidence="17">
    <location>
        <begin position="246"/>
        <end position="465"/>
    </location>
</feature>
<dbReference type="PROSITE" id="PS50885">
    <property type="entry name" value="HAMP"/>
    <property type="match status" value="1"/>
</dbReference>
<dbReference type="Gene3D" id="1.20.120.160">
    <property type="entry name" value="HPT domain"/>
    <property type="match status" value="1"/>
</dbReference>
<dbReference type="InterPro" id="IPR003594">
    <property type="entry name" value="HATPase_dom"/>
</dbReference>
<dbReference type="SMART" id="SM00387">
    <property type="entry name" value="HATPase_c"/>
    <property type="match status" value="1"/>
</dbReference>
<feature type="modified residue" description="Phosphohistidine" evidence="14">
    <location>
        <position position="688"/>
    </location>
</feature>
<dbReference type="InterPro" id="IPR036097">
    <property type="entry name" value="HisK_dim/P_sf"/>
</dbReference>
<dbReference type="InterPro" id="IPR011006">
    <property type="entry name" value="CheY-like_superfamily"/>
</dbReference>
<dbReference type="InterPro" id="IPR003661">
    <property type="entry name" value="HisK_dim/P_dom"/>
</dbReference>
<evidence type="ECO:0000256" key="15">
    <source>
        <dbReference type="PROSITE-ProRule" id="PRU00169"/>
    </source>
</evidence>
<dbReference type="InterPro" id="IPR036641">
    <property type="entry name" value="HPT_dom_sf"/>
</dbReference>
<dbReference type="EMBL" id="CP033065">
    <property type="protein sequence ID" value="AYM85931.1"/>
    <property type="molecule type" value="Genomic_DNA"/>
</dbReference>
<feature type="domain" description="HAMP" evidence="19">
    <location>
        <begin position="172"/>
        <end position="224"/>
    </location>
</feature>
<evidence type="ECO:0000256" key="3">
    <source>
        <dbReference type="ARBA" id="ARBA00012438"/>
    </source>
</evidence>
<dbReference type="GO" id="GO:0009927">
    <property type="term" value="F:histidine phosphotransfer kinase activity"/>
    <property type="evidence" value="ECO:0007669"/>
    <property type="project" value="TreeGrafter"/>
</dbReference>
<dbReference type="SMART" id="SM00388">
    <property type="entry name" value="HisKA"/>
    <property type="match status" value="1"/>
</dbReference>
<dbReference type="SUPFAM" id="SSF52172">
    <property type="entry name" value="CheY-like"/>
    <property type="match status" value="1"/>
</dbReference>
<keyword evidence="11 16" id="KW-1133">Transmembrane helix</keyword>
<evidence type="ECO:0000256" key="2">
    <source>
        <dbReference type="ARBA" id="ARBA00004429"/>
    </source>
</evidence>
<evidence type="ECO:0000256" key="8">
    <source>
        <dbReference type="ARBA" id="ARBA00022692"/>
    </source>
</evidence>
<keyword evidence="4" id="KW-1003">Cell membrane</keyword>
<keyword evidence="5" id="KW-0997">Cell inner membrane</keyword>
<dbReference type="InterPro" id="IPR001789">
    <property type="entry name" value="Sig_transdc_resp-reg_receiver"/>
</dbReference>
<dbReference type="Gene3D" id="3.30.565.10">
    <property type="entry name" value="Histidine kinase-like ATPase, C-terminal domain"/>
    <property type="match status" value="1"/>
</dbReference>
<evidence type="ECO:0000256" key="14">
    <source>
        <dbReference type="PROSITE-ProRule" id="PRU00110"/>
    </source>
</evidence>
<dbReference type="InterPro" id="IPR005467">
    <property type="entry name" value="His_kinase_dom"/>
</dbReference>
<evidence type="ECO:0000256" key="7">
    <source>
        <dbReference type="ARBA" id="ARBA00022679"/>
    </source>
</evidence>
<protein>
    <recommendedName>
        <fullName evidence="3">histidine kinase</fullName>
        <ecNumber evidence="3">2.7.13.3</ecNumber>
    </recommendedName>
</protein>
<dbReference type="PANTHER" id="PTHR43047">
    <property type="entry name" value="TWO-COMPONENT HISTIDINE PROTEIN KINASE"/>
    <property type="match status" value="1"/>
</dbReference>
<dbReference type="PROSITE" id="PS50110">
    <property type="entry name" value="RESPONSE_REGULATORY"/>
    <property type="match status" value="1"/>
</dbReference>
<dbReference type="GO" id="GO:0005886">
    <property type="term" value="C:plasma membrane"/>
    <property type="evidence" value="ECO:0007669"/>
    <property type="project" value="UniProtKB-SubCell"/>
</dbReference>
<evidence type="ECO:0000313" key="22">
    <source>
        <dbReference type="Proteomes" id="UP000279995"/>
    </source>
</evidence>
<evidence type="ECO:0000259" key="19">
    <source>
        <dbReference type="PROSITE" id="PS50885"/>
    </source>
</evidence>
<name>A0AAD0XB27_9GAMM</name>
<dbReference type="SMART" id="SM00448">
    <property type="entry name" value="REC"/>
    <property type="match status" value="1"/>
</dbReference>
<organism evidence="21 22">
    <name type="scientific">Pseudoalteromonas agarivorans</name>
    <dbReference type="NCBI Taxonomy" id="176102"/>
    <lineage>
        <taxon>Bacteria</taxon>
        <taxon>Pseudomonadati</taxon>
        <taxon>Pseudomonadota</taxon>
        <taxon>Gammaproteobacteria</taxon>
        <taxon>Alteromonadales</taxon>
        <taxon>Pseudoalteromonadaceae</taxon>
        <taxon>Pseudoalteromonas</taxon>
    </lineage>
</organism>
<feature type="domain" description="HPt" evidence="20">
    <location>
        <begin position="649"/>
        <end position="740"/>
    </location>
</feature>
<keyword evidence="10" id="KW-0067">ATP-binding</keyword>
<evidence type="ECO:0000313" key="21">
    <source>
        <dbReference type="EMBL" id="AYM85931.1"/>
    </source>
</evidence>
<dbReference type="SUPFAM" id="SSF55874">
    <property type="entry name" value="ATPase domain of HSP90 chaperone/DNA topoisomerase II/histidine kinase"/>
    <property type="match status" value="1"/>
</dbReference>
<keyword evidence="10" id="KW-0547">Nucleotide-binding</keyword>
<evidence type="ECO:0000256" key="16">
    <source>
        <dbReference type="SAM" id="Phobius"/>
    </source>
</evidence>
<proteinExistence type="predicted"/>
<dbReference type="RefSeq" id="WP_121637108.1">
    <property type="nucleotide sequence ID" value="NZ_CP033065.1"/>
</dbReference>
<dbReference type="Gene3D" id="1.10.287.130">
    <property type="match status" value="1"/>
</dbReference>
<feature type="transmembrane region" description="Helical" evidence="16">
    <location>
        <begin position="151"/>
        <end position="170"/>
    </location>
</feature>
<evidence type="ECO:0000256" key="11">
    <source>
        <dbReference type="ARBA" id="ARBA00022989"/>
    </source>
</evidence>
<dbReference type="Gene3D" id="6.10.340.10">
    <property type="match status" value="1"/>
</dbReference>
<evidence type="ECO:0000256" key="6">
    <source>
        <dbReference type="ARBA" id="ARBA00022553"/>
    </source>
</evidence>
<evidence type="ECO:0000256" key="1">
    <source>
        <dbReference type="ARBA" id="ARBA00000085"/>
    </source>
</evidence>
<dbReference type="Pfam" id="PF00672">
    <property type="entry name" value="HAMP"/>
    <property type="match status" value="1"/>
</dbReference>
<keyword evidence="6 15" id="KW-0597">Phosphoprotein</keyword>
<accession>A0AAD0XB27</accession>
<dbReference type="SUPFAM" id="SSF47384">
    <property type="entry name" value="Homodimeric domain of signal transducing histidine kinase"/>
    <property type="match status" value="1"/>
</dbReference>
<keyword evidence="7" id="KW-0808">Transferase</keyword>
<feature type="transmembrane region" description="Helical" evidence="16">
    <location>
        <begin position="12"/>
        <end position="34"/>
    </location>
</feature>
<reference evidence="21 22" key="1">
    <citation type="submission" date="2018-10" db="EMBL/GenBank/DDBJ databases">
        <title>Complete Genome Sequence and Transcriptomic Profiles of a Marine Bacterium, Pseudoalteromonas agarivorans Hao 2018.</title>
        <authorList>
            <person name="Hao L."/>
        </authorList>
    </citation>
    <scope>NUCLEOTIDE SEQUENCE [LARGE SCALE GENOMIC DNA]</scope>
    <source>
        <strain evidence="21 22">Hao 2018</strain>
    </source>
</reference>
<dbReference type="GO" id="GO:0000155">
    <property type="term" value="F:phosphorelay sensor kinase activity"/>
    <property type="evidence" value="ECO:0007669"/>
    <property type="project" value="InterPro"/>
</dbReference>
<dbReference type="CDD" id="cd00082">
    <property type="entry name" value="HisKA"/>
    <property type="match status" value="1"/>
</dbReference>
<evidence type="ECO:0000256" key="5">
    <source>
        <dbReference type="ARBA" id="ARBA00022519"/>
    </source>
</evidence>
<evidence type="ECO:0000259" key="17">
    <source>
        <dbReference type="PROSITE" id="PS50109"/>
    </source>
</evidence>
<dbReference type="PRINTS" id="PR00344">
    <property type="entry name" value="BCTRLSENSOR"/>
</dbReference>
<keyword evidence="13 16" id="KW-0472">Membrane</keyword>
<dbReference type="Gene3D" id="3.40.50.2300">
    <property type="match status" value="1"/>
</dbReference>
<comment type="catalytic activity">
    <reaction evidence="1">
        <text>ATP + protein L-histidine = ADP + protein N-phospho-L-histidine.</text>
        <dbReference type="EC" id="2.7.13.3"/>
    </reaction>
</comment>
<gene>
    <name evidence="21" type="ORF">D9T18_04060</name>
</gene>
<dbReference type="Pfam" id="PF01627">
    <property type="entry name" value="Hpt"/>
    <property type="match status" value="1"/>
</dbReference>
<dbReference type="SMART" id="SM00304">
    <property type="entry name" value="HAMP"/>
    <property type="match status" value="1"/>
</dbReference>
<evidence type="ECO:0000256" key="10">
    <source>
        <dbReference type="ARBA" id="ARBA00022840"/>
    </source>
</evidence>
<dbReference type="InterPro" id="IPR008207">
    <property type="entry name" value="Sig_transdc_His_kin_Hpt_dom"/>
</dbReference>
<dbReference type="PROSITE" id="PS50109">
    <property type="entry name" value="HIS_KIN"/>
    <property type="match status" value="1"/>
</dbReference>
<dbReference type="InterPro" id="IPR003660">
    <property type="entry name" value="HAMP_dom"/>
</dbReference>
<feature type="domain" description="Response regulatory" evidence="18">
    <location>
        <begin position="497"/>
        <end position="613"/>
    </location>
</feature>
<dbReference type="CDD" id="cd06225">
    <property type="entry name" value="HAMP"/>
    <property type="match status" value="1"/>
</dbReference>
<dbReference type="EC" id="2.7.13.3" evidence="3"/>
<evidence type="ECO:0000256" key="12">
    <source>
        <dbReference type="ARBA" id="ARBA00023012"/>
    </source>
</evidence>
<dbReference type="Pfam" id="PF00512">
    <property type="entry name" value="HisKA"/>
    <property type="match status" value="1"/>
</dbReference>
<comment type="subcellular location">
    <subcellularLocation>
        <location evidence="2">Cell inner membrane</location>
        <topology evidence="2">Multi-pass membrane protein</topology>
    </subcellularLocation>
</comment>
<dbReference type="PANTHER" id="PTHR43047:SF72">
    <property type="entry name" value="OSMOSENSING HISTIDINE PROTEIN KINASE SLN1"/>
    <property type="match status" value="1"/>
</dbReference>
<keyword evidence="9" id="KW-0418">Kinase</keyword>
<dbReference type="SUPFAM" id="SSF47226">
    <property type="entry name" value="Histidine-containing phosphotransfer domain, HPT domain"/>
    <property type="match status" value="1"/>
</dbReference>
<keyword evidence="8 16" id="KW-0812">Transmembrane</keyword>
<feature type="modified residue" description="4-aspartylphosphate" evidence="15">
    <location>
        <position position="546"/>
    </location>
</feature>
<keyword evidence="12" id="KW-0902">Two-component regulatory system</keyword>
<dbReference type="AlphaFoldDB" id="A0AAD0XB27"/>
<evidence type="ECO:0000256" key="13">
    <source>
        <dbReference type="ARBA" id="ARBA00023136"/>
    </source>
</evidence>
<dbReference type="Pfam" id="PF02518">
    <property type="entry name" value="HATPase_c"/>
    <property type="match status" value="1"/>
</dbReference>
<dbReference type="Proteomes" id="UP000279995">
    <property type="component" value="Chromosome I"/>
</dbReference>
<dbReference type="PROSITE" id="PS50894">
    <property type="entry name" value="HPT"/>
    <property type="match status" value="1"/>
</dbReference>
<evidence type="ECO:0000256" key="9">
    <source>
        <dbReference type="ARBA" id="ARBA00022777"/>
    </source>
</evidence>
<dbReference type="Pfam" id="PF00072">
    <property type="entry name" value="Response_reg"/>
    <property type="match status" value="1"/>
</dbReference>